<proteinExistence type="predicted"/>
<sequence length="87" mass="9970">MAASAAMSKQDQNVVTKLPSNNGYRDMLNVYYSGVVLIELVTGWKAMNLKQLKDHIWTQITSVTKPEYDAGNQWPDMKIKKRYMVES</sequence>
<name>A0A7J8SMU9_GOSDV</name>
<reference evidence="1 2" key="1">
    <citation type="journal article" date="2019" name="Genome Biol. Evol.">
        <title>Insights into the evolution of the New World diploid cottons (Gossypium, subgenus Houzingenia) based on genome sequencing.</title>
        <authorList>
            <person name="Grover C.E."/>
            <person name="Arick M.A. 2nd"/>
            <person name="Thrash A."/>
            <person name="Conover J.L."/>
            <person name="Sanders W.S."/>
            <person name="Peterson D.G."/>
            <person name="Frelichowski J.E."/>
            <person name="Scheffler J.A."/>
            <person name="Scheffler B.E."/>
            <person name="Wendel J.F."/>
        </authorList>
    </citation>
    <scope>NUCLEOTIDE SEQUENCE [LARGE SCALE GENOMIC DNA]</scope>
    <source>
        <strain evidence="1">27</strain>
        <tissue evidence="1">Leaf</tissue>
    </source>
</reference>
<comment type="caution">
    <text evidence="1">The sequence shown here is derived from an EMBL/GenBank/DDBJ whole genome shotgun (WGS) entry which is preliminary data.</text>
</comment>
<keyword evidence="2" id="KW-1185">Reference proteome</keyword>
<dbReference type="EMBL" id="JABFAC010000010">
    <property type="protein sequence ID" value="MBA0627428.1"/>
    <property type="molecule type" value="Genomic_DNA"/>
</dbReference>
<gene>
    <name evidence="1" type="ORF">Godav_004942</name>
</gene>
<protein>
    <submittedName>
        <fullName evidence="1">Uncharacterized protein</fullName>
    </submittedName>
</protein>
<accession>A0A7J8SMU9</accession>
<dbReference type="AlphaFoldDB" id="A0A7J8SMU9"/>
<evidence type="ECO:0000313" key="1">
    <source>
        <dbReference type="EMBL" id="MBA0627428.1"/>
    </source>
</evidence>
<evidence type="ECO:0000313" key="2">
    <source>
        <dbReference type="Proteomes" id="UP000593561"/>
    </source>
</evidence>
<organism evidence="1 2">
    <name type="scientific">Gossypium davidsonii</name>
    <name type="common">Davidson's cotton</name>
    <name type="synonym">Gossypium klotzschianum subsp. davidsonii</name>
    <dbReference type="NCBI Taxonomy" id="34287"/>
    <lineage>
        <taxon>Eukaryota</taxon>
        <taxon>Viridiplantae</taxon>
        <taxon>Streptophyta</taxon>
        <taxon>Embryophyta</taxon>
        <taxon>Tracheophyta</taxon>
        <taxon>Spermatophyta</taxon>
        <taxon>Magnoliopsida</taxon>
        <taxon>eudicotyledons</taxon>
        <taxon>Gunneridae</taxon>
        <taxon>Pentapetalae</taxon>
        <taxon>rosids</taxon>
        <taxon>malvids</taxon>
        <taxon>Malvales</taxon>
        <taxon>Malvaceae</taxon>
        <taxon>Malvoideae</taxon>
        <taxon>Gossypium</taxon>
    </lineage>
</organism>
<dbReference type="Proteomes" id="UP000593561">
    <property type="component" value="Unassembled WGS sequence"/>
</dbReference>